<sequence>MKRIALAVLSLPLLSLAQEYRAFGGVWIGQTNYEDGETPSLNVGSFFLARTPFLSNLHFGYGVSVNTNVALASAAGFDNAGDLVTVNMTGVAVHLPFEVNLAYVVGGSKLRGWAGGGLNVSIAQATVNMSYTNLSQGVSCAASATGQTELTPGFQLFGGGEYIFGELPTIGGVWGVFAQAKYMYAKKVDMRISGSVECVDTLGNSVTRSLDESIELKLSNTSYMVGLSYHF</sequence>
<accession>A0A7C5L3F8</accession>
<dbReference type="EMBL" id="DRNB01000276">
    <property type="protein sequence ID" value="HHJ64744.1"/>
    <property type="molecule type" value="Genomic_DNA"/>
</dbReference>
<feature type="signal peptide" evidence="1">
    <location>
        <begin position="1"/>
        <end position="17"/>
    </location>
</feature>
<gene>
    <name evidence="2" type="ORF">ENJ61_07545</name>
</gene>
<dbReference type="Gene3D" id="2.40.160.20">
    <property type="match status" value="1"/>
</dbReference>
<proteinExistence type="predicted"/>
<evidence type="ECO:0008006" key="3">
    <source>
        <dbReference type="Google" id="ProtNLM"/>
    </source>
</evidence>
<dbReference type="Proteomes" id="UP000885792">
    <property type="component" value="Unassembled WGS sequence"/>
</dbReference>
<reference evidence="2" key="1">
    <citation type="journal article" date="2020" name="mSystems">
        <title>Genome- and Community-Level Interaction Insights into Carbon Utilization and Element Cycling Functions of Hydrothermarchaeota in Hydrothermal Sediment.</title>
        <authorList>
            <person name="Zhou Z."/>
            <person name="Liu Y."/>
            <person name="Xu W."/>
            <person name="Pan J."/>
            <person name="Luo Z.H."/>
            <person name="Li M."/>
        </authorList>
    </citation>
    <scope>NUCLEOTIDE SEQUENCE [LARGE SCALE GENOMIC DNA]</scope>
    <source>
        <strain evidence="2">HyVt-501</strain>
    </source>
</reference>
<evidence type="ECO:0000313" key="2">
    <source>
        <dbReference type="EMBL" id="HHJ64744.1"/>
    </source>
</evidence>
<feature type="chain" id="PRO_5028020099" description="Outer membrane protein beta-barrel domain-containing protein" evidence="1">
    <location>
        <begin position="18"/>
        <end position="231"/>
    </location>
</feature>
<comment type="caution">
    <text evidence="2">The sequence shown here is derived from an EMBL/GenBank/DDBJ whole genome shotgun (WGS) entry which is preliminary data.</text>
</comment>
<organism evidence="2">
    <name type="scientific">Aquifex aeolicus</name>
    <dbReference type="NCBI Taxonomy" id="63363"/>
    <lineage>
        <taxon>Bacteria</taxon>
        <taxon>Pseudomonadati</taxon>
        <taxon>Aquificota</taxon>
        <taxon>Aquificia</taxon>
        <taxon>Aquificales</taxon>
        <taxon>Aquificaceae</taxon>
        <taxon>Aquifex</taxon>
    </lineage>
</organism>
<protein>
    <recommendedName>
        <fullName evidence="3">Outer membrane protein beta-barrel domain-containing protein</fullName>
    </recommendedName>
</protein>
<evidence type="ECO:0000256" key="1">
    <source>
        <dbReference type="SAM" id="SignalP"/>
    </source>
</evidence>
<keyword evidence="1" id="KW-0732">Signal</keyword>
<name>A0A7C5L3F8_AQUAO</name>
<dbReference type="AlphaFoldDB" id="A0A7C5L3F8"/>